<dbReference type="RefSeq" id="XP_016642981.1">
    <property type="nucleotide sequence ID" value="XM_016787306.1"/>
</dbReference>
<dbReference type="InterPro" id="IPR044280">
    <property type="entry name" value="Hac1/HY5"/>
</dbReference>
<dbReference type="SUPFAM" id="SSF57959">
    <property type="entry name" value="Leucine zipper domain"/>
    <property type="match status" value="1"/>
</dbReference>
<dbReference type="InterPro" id="IPR046347">
    <property type="entry name" value="bZIP_sf"/>
</dbReference>
<dbReference type="PANTHER" id="PTHR46714">
    <property type="entry name" value="TRANSCRIPTIONAL ACTIVATOR HAC1"/>
    <property type="match status" value="1"/>
</dbReference>
<keyword evidence="4" id="KW-0238">DNA-binding</keyword>
<dbReference type="GO" id="GO:0000981">
    <property type="term" value="F:DNA-binding transcription factor activity, RNA polymerase II-specific"/>
    <property type="evidence" value="ECO:0007669"/>
    <property type="project" value="InterPro"/>
</dbReference>
<evidence type="ECO:0000256" key="1">
    <source>
        <dbReference type="ARBA" id="ARBA00004123"/>
    </source>
</evidence>
<organism evidence="10 11">
    <name type="scientific">Pseudallescheria apiosperma</name>
    <name type="common">Scedosporium apiospermum</name>
    <dbReference type="NCBI Taxonomy" id="563466"/>
    <lineage>
        <taxon>Eukaryota</taxon>
        <taxon>Fungi</taxon>
        <taxon>Dikarya</taxon>
        <taxon>Ascomycota</taxon>
        <taxon>Pezizomycotina</taxon>
        <taxon>Sordariomycetes</taxon>
        <taxon>Hypocreomycetidae</taxon>
        <taxon>Microascales</taxon>
        <taxon>Microascaceae</taxon>
        <taxon>Scedosporium</taxon>
    </lineage>
</organism>
<dbReference type="InterPro" id="IPR004827">
    <property type="entry name" value="bZIP"/>
</dbReference>
<dbReference type="GeneID" id="27723924"/>
<dbReference type="GO" id="GO:0003677">
    <property type="term" value="F:DNA binding"/>
    <property type="evidence" value="ECO:0007669"/>
    <property type="project" value="UniProtKB-KW"/>
</dbReference>
<feature type="region of interest" description="Disordered" evidence="8">
    <location>
        <begin position="185"/>
        <end position="233"/>
    </location>
</feature>
<feature type="compositionally biased region" description="Basic and acidic residues" evidence="8">
    <location>
        <begin position="75"/>
        <end position="89"/>
    </location>
</feature>
<evidence type="ECO:0000256" key="7">
    <source>
        <dbReference type="ARBA" id="ARBA00023242"/>
    </source>
</evidence>
<evidence type="ECO:0000256" key="3">
    <source>
        <dbReference type="ARBA" id="ARBA00023015"/>
    </source>
</evidence>
<dbReference type="GO" id="GO:0045944">
    <property type="term" value="P:positive regulation of transcription by RNA polymerase II"/>
    <property type="evidence" value="ECO:0007669"/>
    <property type="project" value="InterPro"/>
</dbReference>
<evidence type="ECO:0000256" key="6">
    <source>
        <dbReference type="ARBA" id="ARBA00023230"/>
    </source>
</evidence>
<feature type="region of interest" description="Disordered" evidence="8">
    <location>
        <begin position="1"/>
        <end position="103"/>
    </location>
</feature>
<evidence type="ECO:0000256" key="8">
    <source>
        <dbReference type="SAM" id="MobiDB-lite"/>
    </source>
</evidence>
<dbReference type="GO" id="GO:0006986">
    <property type="term" value="P:response to unfolded protein"/>
    <property type="evidence" value="ECO:0007669"/>
    <property type="project" value="UniProtKB-KW"/>
</dbReference>
<comment type="similarity">
    <text evidence="2">Belongs to the bZIP family.</text>
</comment>
<dbReference type="AlphaFoldDB" id="A0A084G770"/>
<proteinExistence type="inferred from homology"/>
<dbReference type="KEGG" id="sapo:SAPIO_CDS4852"/>
<keyword evidence="3" id="KW-0805">Transcription regulation</keyword>
<dbReference type="OMA" id="SPMIKFE"/>
<feature type="compositionally biased region" description="Low complexity" evidence="8">
    <location>
        <begin position="25"/>
        <end position="45"/>
    </location>
</feature>
<dbReference type="OrthoDB" id="674948at2759"/>
<feature type="domain" description="BZIP" evidence="9">
    <location>
        <begin position="81"/>
        <end position="138"/>
    </location>
</feature>
<name>A0A084G770_PSEDA</name>
<sequence length="371" mass="40253">MTPPPFSAESKPETIALAALSPTASPTNVPTSTETTDTTAPSTPASEKKPVKKRKSWGQVLPEPKTNLPPRKRAKTEDEKEQRRVERVLRNRRAAQSSRERKRQEVEALEKRNKELEARVLSIEKTNLLLLEELNKYRRTTGVVTRSSSPLDSLQSNPVTLTSELFSSQDSHKVLIDQLMFNEPSSTTVDPSSLSPKLSPDVDEQELAAVEPTPVAPATTSASASSTSDRATELTQRPAAMLCDLQCQHSVDLPRSWTTSQMDLVQPRYVLESGLLSSPNSVDFENDYLAGDAAALFPTDLFDISQFLHEDGNGVVSDATAANGQSVAAEAELDLHFADFENHFSSENLNLQPHSGASASGCDDGGIAVGV</sequence>
<comment type="subcellular location">
    <subcellularLocation>
        <location evidence="1">Nucleus</location>
    </subcellularLocation>
</comment>
<protein>
    <submittedName>
        <fullName evidence="10">Transcriptional activator hac1</fullName>
    </submittedName>
</protein>
<evidence type="ECO:0000259" key="9">
    <source>
        <dbReference type="PROSITE" id="PS50217"/>
    </source>
</evidence>
<evidence type="ECO:0000313" key="11">
    <source>
        <dbReference type="Proteomes" id="UP000028545"/>
    </source>
</evidence>
<dbReference type="VEuPathDB" id="FungiDB:SAPIO_CDS4852"/>
<keyword evidence="6" id="KW-0834">Unfolded protein response</keyword>
<evidence type="ECO:0000256" key="5">
    <source>
        <dbReference type="ARBA" id="ARBA00023163"/>
    </source>
</evidence>
<keyword evidence="11" id="KW-1185">Reference proteome</keyword>
<dbReference type="HOGENOM" id="CLU_035741_1_0_1"/>
<dbReference type="Proteomes" id="UP000028545">
    <property type="component" value="Unassembled WGS sequence"/>
</dbReference>
<feature type="compositionally biased region" description="Low complexity" evidence="8">
    <location>
        <begin position="189"/>
        <end position="199"/>
    </location>
</feature>
<evidence type="ECO:0000256" key="4">
    <source>
        <dbReference type="ARBA" id="ARBA00023125"/>
    </source>
</evidence>
<dbReference type="PANTHER" id="PTHR46714:SF6">
    <property type="entry name" value="TRANSCRIPTIONAL ACTIVATOR HAC1"/>
    <property type="match status" value="1"/>
</dbReference>
<dbReference type="SMART" id="SM00338">
    <property type="entry name" value="BRLZ"/>
    <property type="match status" value="1"/>
</dbReference>
<dbReference type="EMBL" id="JOWA01000095">
    <property type="protein sequence ID" value="KEZ43182.1"/>
    <property type="molecule type" value="Genomic_DNA"/>
</dbReference>
<comment type="caution">
    <text evidence="10">The sequence shown here is derived from an EMBL/GenBank/DDBJ whole genome shotgun (WGS) entry which is preliminary data.</text>
</comment>
<accession>A0A084G770</accession>
<evidence type="ECO:0000256" key="2">
    <source>
        <dbReference type="ARBA" id="ARBA00007163"/>
    </source>
</evidence>
<keyword evidence="5" id="KW-0804">Transcription</keyword>
<evidence type="ECO:0000313" key="10">
    <source>
        <dbReference type="EMBL" id="KEZ43182.1"/>
    </source>
</evidence>
<dbReference type="PROSITE" id="PS50217">
    <property type="entry name" value="BZIP"/>
    <property type="match status" value="1"/>
</dbReference>
<dbReference type="GO" id="GO:0005634">
    <property type="term" value="C:nucleus"/>
    <property type="evidence" value="ECO:0007669"/>
    <property type="project" value="UniProtKB-SubCell"/>
</dbReference>
<feature type="compositionally biased region" description="Low complexity" evidence="8">
    <location>
        <begin position="208"/>
        <end position="229"/>
    </location>
</feature>
<gene>
    <name evidence="10" type="ORF">SAPIO_CDS4852</name>
</gene>
<reference evidence="10 11" key="1">
    <citation type="journal article" date="2014" name="Genome Announc.">
        <title>Draft genome sequence of the pathogenic fungus Scedosporium apiospermum.</title>
        <authorList>
            <person name="Vandeputte P."/>
            <person name="Ghamrawi S."/>
            <person name="Rechenmann M."/>
            <person name="Iltis A."/>
            <person name="Giraud S."/>
            <person name="Fleury M."/>
            <person name="Thornton C."/>
            <person name="Delhaes L."/>
            <person name="Meyer W."/>
            <person name="Papon N."/>
            <person name="Bouchara J.P."/>
        </authorList>
    </citation>
    <scope>NUCLEOTIDE SEQUENCE [LARGE SCALE GENOMIC DNA]</scope>
    <source>
        <strain evidence="10 11">IHEM 14462</strain>
    </source>
</reference>
<keyword evidence="7" id="KW-0539">Nucleus</keyword>